<organism evidence="1 2">
    <name type="scientific">Biomphalaria pfeifferi</name>
    <name type="common">Bloodfluke planorb</name>
    <name type="synonym">Freshwater snail</name>
    <dbReference type="NCBI Taxonomy" id="112525"/>
    <lineage>
        <taxon>Eukaryota</taxon>
        <taxon>Metazoa</taxon>
        <taxon>Spiralia</taxon>
        <taxon>Lophotrochozoa</taxon>
        <taxon>Mollusca</taxon>
        <taxon>Gastropoda</taxon>
        <taxon>Heterobranchia</taxon>
        <taxon>Euthyneura</taxon>
        <taxon>Panpulmonata</taxon>
        <taxon>Hygrophila</taxon>
        <taxon>Lymnaeoidea</taxon>
        <taxon>Planorbidae</taxon>
        <taxon>Biomphalaria</taxon>
    </lineage>
</organism>
<evidence type="ECO:0000313" key="1">
    <source>
        <dbReference type="EMBL" id="KAK0064079.1"/>
    </source>
</evidence>
<proteinExistence type="predicted"/>
<protein>
    <submittedName>
        <fullName evidence="1">Uncharacterized protein</fullName>
    </submittedName>
</protein>
<gene>
    <name evidence="1" type="ORF">Bpfe_006264</name>
</gene>
<dbReference type="AlphaFoldDB" id="A0AAD8C061"/>
<sequence length="81" mass="9593">MFERTRTPRLVGRLDRMLKRLAAELKVVGSRYDELRVSRMLLEDVDVFLIRFDGRSDGQEKASRSFYLQTWKKVTRKKGEG</sequence>
<reference evidence="1" key="1">
    <citation type="journal article" date="2023" name="PLoS Negl. Trop. Dis.">
        <title>A genome sequence for Biomphalaria pfeifferi, the major vector snail for the human-infecting parasite Schistosoma mansoni.</title>
        <authorList>
            <person name="Bu L."/>
            <person name="Lu L."/>
            <person name="Laidemitt M.R."/>
            <person name="Zhang S.M."/>
            <person name="Mutuku M."/>
            <person name="Mkoji G."/>
            <person name="Steinauer M."/>
            <person name="Loker E.S."/>
        </authorList>
    </citation>
    <scope>NUCLEOTIDE SEQUENCE</scope>
    <source>
        <strain evidence="1">KasaAsao</strain>
    </source>
</reference>
<evidence type="ECO:0000313" key="2">
    <source>
        <dbReference type="Proteomes" id="UP001233172"/>
    </source>
</evidence>
<reference evidence="1" key="2">
    <citation type="submission" date="2023-04" db="EMBL/GenBank/DDBJ databases">
        <authorList>
            <person name="Bu L."/>
            <person name="Lu L."/>
            <person name="Laidemitt M.R."/>
            <person name="Zhang S.M."/>
            <person name="Mutuku M."/>
            <person name="Mkoji G."/>
            <person name="Steinauer M."/>
            <person name="Loker E.S."/>
        </authorList>
    </citation>
    <scope>NUCLEOTIDE SEQUENCE</scope>
    <source>
        <strain evidence="1">KasaAsao</strain>
        <tissue evidence="1">Whole Snail</tissue>
    </source>
</reference>
<keyword evidence="2" id="KW-1185">Reference proteome</keyword>
<feature type="non-terminal residue" evidence="1">
    <location>
        <position position="81"/>
    </location>
</feature>
<comment type="caution">
    <text evidence="1">The sequence shown here is derived from an EMBL/GenBank/DDBJ whole genome shotgun (WGS) entry which is preliminary data.</text>
</comment>
<dbReference type="EMBL" id="JASAOG010000018">
    <property type="protein sequence ID" value="KAK0064079.1"/>
    <property type="molecule type" value="Genomic_DNA"/>
</dbReference>
<name>A0AAD8C061_BIOPF</name>
<accession>A0AAD8C061</accession>
<dbReference type="Proteomes" id="UP001233172">
    <property type="component" value="Unassembled WGS sequence"/>
</dbReference>